<reference evidence="1" key="1">
    <citation type="submission" date="2019-11" db="EMBL/GenBank/DDBJ databases">
        <title>Nori genome reveals adaptations in red seaweeds to the harsh intertidal environment.</title>
        <authorList>
            <person name="Wang D."/>
            <person name="Mao Y."/>
        </authorList>
    </citation>
    <scope>NUCLEOTIDE SEQUENCE</scope>
    <source>
        <tissue evidence="1">Gametophyte</tissue>
    </source>
</reference>
<sequence length="128" mass="13691">MSNPSSPPVPSRGEGGSERAANVFLERLYATGEAYRLMHLMRRELDSSGWRARVKAMAREAARQGRNGDHDGNASPATADELIAAVEQAAHDALPDSLMTTVVGDTLAFVRRHAPPSPSSARPPPDGF</sequence>
<comment type="caution">
    <text evidence="1">The sequence shown here is derived from an EMBL/GenBank/DDBJ whole genome shotgun (WGS) entry which is preliminary data.</text>
</comment>
<gene>
    <name evidence="1" type="ORF">I4F81_009496</name>
</gene>
<evidence type="ECO:0000313" key="2">
    <source>
        <dbReference type="Proteomes" id="UP000798662"/>
    </source>
</evidence>
<dbReference type="Proteomes" id="UP000798662">
    <property type="component" value="Chromosome 3"/>
</dbReference>
<protein>
    <submittedName>
        <fullName evidence="1">Uncharacterized protein</fullName>
    </submittedName>
</protein>
<name>A0ACC3CA06_PYRYE</name>
<accession>A0ACC3CA06</accession>
<organism evidence="1 2">
    <name type="scientific">Pyropia yezoensis</name>
    <name type="common">Susabi-nori</name>
    <name type="synonym">Porphyra yezoensis</name>
    <dbReference type="NCBI Taxonomy" id="2788"/>
    <lineage>
        <taxon>Eukaryota</taxon>
        <taxon>Rhodophyta</taxon>
        <taxon>Bangiophyceae</taxon>
        <taxon>Bangiales</taxon>
        <taxon>Bangiaceae</taxon>
        <taxon>Pyropia</taxon>
    </lineage>
</organism>
<proteinExistence type="predicted"/>
<keyword evidence="2" id="KW-1185">Reference proteome</keyword>
<dbReference type="EMBL" id="CM020620">
    <property type="protein sequence ID" value="KAK1866984.1"/>
    <property type="molecule type" value="Genomic_DNA"/>
</dbReference>
<evidence type="ECO:0000313" key="1">
    <source>
        <dbReference type="EMBL" id="KAK1866984.1"/>
    </source>
</evidence>